<gene>
    <name evidence="1" type="ORF">J5O05_18600</name>
</gene>
<dbReference type="Gene3D" id="3.30.420.40">
    <property type="match status" value="2"/>
</dbReference>
<dbReference type="PANTHER" id="PTHR30605">
    <property type="entry name" value="ANHYDRO-N-ACETYLMURAMIC ACID KINASE"/>
    <property type="match status" value="1"/>
</dbReference>
<keyword evidence="1" id="KW-0808">Transferase</keyword>
<dbReference type="AlphaFoldDB" id="A0A975DKS1"/>
<dbReference type="RefSeq" id="WP_208845114.1">
    <property type="nucleotide sequence ID" value="NZ_CP072135.1"/>
</dbReference>
<proteinExistence type="predicted"/>
<protein>
    <submittedName>
        <fullName evidence="1">Anhydro-N-acetylmuramic acid kinase</fullName>
    </submittedName>
</protein>
<dbReference type="PANTHER" id="PTHR30605:SF0">
    <property type="entry name" value="ANHYDRO-N-ACETYLMURAMIC ACID KINASE"/>
    <property type="match status" value="1"/>
</dbReference>
<dbReference type="Pfam" id="PF03702">
    <property type="entry name" value="AnmK"/>
    <property type="match status" value="1"/>
</dbReference>
<dbReference type="InterPro" id="IPR043129">
    <property type="entry name" value="ATPase_NBD"/>
</dbReference>
<accession>A0A975DKS1</accession>
<geneLocation type="plasmid" evidence="1 2">
    <name>unnamed5</name>
</geneLocation>
<evidence type="ECO:0000313" key="1">
    <source>
        <dbReference type="EMBL" id="QTH73502.1"/>
    </source>
</evidence>
<dbReference type="InterPro" id="IPR005338">
    <property type="entry name" value="Anhydro_N_Ac-Mur_kinase"/>
</dbReference>
<dbReference type="GO" id="GO:0009254">
    <property type="term" value="P:peptidoglycan turnover"/>
    <property type="evidence" value="ECO:0007669"/>
    <property type="project" value="InterPro"/>
</dbReference>
<evidence type="ECO:0000313" key="2">
    <source>
        <dbReference type="Proteomes" id="UP000664904"/>
    </source>
</evidence>
<sequence length="400" mass="43261">MSEQSLTLFQKLANLSIASSRKIIGLMSGTSLDGLDIALCEVRGRGVHTECTVIAFETVEYPLDVKQKIRAVFAQKSIDLEYLTLLNAWLGEYHGNLVLTCLKKWQIEPCSIDLIASHGQTIFHCPKHQHTYADFKNGTLQIGDADHIAVTTKIPTFSDFRQKHVATGGEGAPLAIYGDYCLFGDKKRTRVLLNLGGIANITVLPAGAELSDVICSDIGPANTIVDAYVSLHFNQPFDRGGEIAQQGKVNALLLAALLMHPFLAKPLPKSTGPEVFHLNWLEQAMLESSTVSLAKEDVVATLTEFSACAVANHINMVTQQYEEVEVFASGGGVQNPVLASAIQLKLNSHVKWNTTASLGIDPDAKEAVLFAVLANEAITQTAQSSVTLTNLSMGKLSLPY</sequence>
<name>A0A975DKS1_9GAMM</name>
<dbReference type="EMBL" id="CP072135">
    <property type="protein sequence ID" value="QTH73502.1"/>
    <property type="molecule type" value="Genomic_DNA"/>
</dbReference>
<keyword evidence="1" id="KW-0614">Plasmid</keyword>
<dbReference type="SUPFAM" id="SSF53067">
    <property type="entry name" value="Actin-like ATPase domain"/>
    <property type="match status" value="1"/>
</dbReference>
<dbReference type="GO" id="GO:0016301">
    <property type="term" value="F:kinase activity"/>
    <property type="evidence" value="ECO:0007669"/>
    <property type="project" value="UniProtKB-KW"/>
</dbReference>
<keyword evidence="1" id="KW-0418">Kinase</keyword>
<dbReference type="Proteomes" id="UP000664904">
    <property type="component" value="Plasmid unnamed5"/>
</dbReference>
<dbReference type="KEGG" id="pxi:J5O05_18600"/>
<organism evidence="1 2">
    <name type="scientific">Pseudoalteromonas xiamenensis</name>
    <dbReference type="NCBI Taxonomy" id="882626"/>
    <lineage>
        <taxon>Bacteria</taxon>
        <taxon>Pseudomonadati</taxon>
        <taxon>Pseudomonadota</taxon>
        <taxon>Gammaproteobacteria</taxon>
        <taxon>Alteromonadales</taxon>
        <taxon>Pseudoalteromonadaceae</taxon>
        <taxon>Pseudoalteromonas</taxon>
    </lineage>
</organism>
<dbReference type="GO" id="GO:0006040">
    <property type="term" value="P:amino sugar metabolic process"/>
    <property type="evidence" value="ECO:0007669"/>
    <property type="project" value="InterPro"/>
</dbReference>
<reference evidence="1" key="1">
    <citation type="submission" date="2021-03" db="EMBL/GenBank/DDBJ databases">
        <title>Complete Genome of Pseudoalteromonas xiamenensis STKMTI.2, a new potential marine bacterium producing anti-Vibrio compounds.</title>
        <authorList>
            <person name="Handayani D.P."/>
            <person name="Isnansetyo A."/>
            <person name="Istiqomah I."/>
            <person name="Jumina J."/>
        </authorList>
    </citation>
    <scope>NUCLEOTIDE SEQUENCE</scope>
    <source>
        <strain evidence="1">STKMTI.2</strain>
        <plasmid evidence="1">unnamed5</plasmid>
    </source>
</reference>
<dbReference type="GO" id="GO:0016773">
    <property type="term" value="F:phosphotransferase activity, alcohol group as acceptor"/>
    <property type="evidence" value="ECO:0007669"/>
    <property type="project" value="InterPro"/>
</dbReference>
<keyword evidence="2" id="KW-1185">Reference proteome</keyword>
<dbReference type="GO" id="GO:0005524">
    <property type="term" value="F:ATP binding"/>
    <property type="evidence" value="ECO:0007669"/>
    <property type="project" value="InterPro"/>
</dbReference>